<feature type="binding site" evidence="1">
    <location>
        <position position="538"/>
    </location>
    <ligand>
        <name>Mg(2+)</name>
        <dbReference type="ChEBI" id="CHEBI:18420"/>
        <label>1</label>
    </ligand>
</feature>
<reference evidence="5" key="1">
    <citation type="submission" date="2022-10" db="EMBL/GenBank/DDBJ databases">
        <authorList>
            <person name="Chen Y."/>
            <person name="Dougan E. K."/>
            <person name="Chan C."/>
            <person name="Rhodes N."/>
            <person name="Thang M."/>
        </authorList>
    </citation>
    <scope>NUCLEOTIDE SEQUENCE</scope>
</reference>
<dbReference type="Gene3D" id="3.40.50.150">
    <property type="entry name" value="Vaccinia Virus protein VP39"/>
    <property type="match status" value="1"/>
</dbReference>
<feature type="binding site" evidence="1">
    <location>
        <position position="794"/>
    </location>
    <ligand>
        <name>Mg(2+)</name>
        <dbReference type="ChEBI" id="CHEBI:18420"/>
        <label>1</label>
    </ligand>
</feature>
<dbReference type="Pfam" id="PF03747">
    <property type="entry name" value="ADP_ribosyl_GH"/>
    <property type="match status" value="1"/>
</dbReference>
<feature type="domain" description="Cyclic nucleotide-binding" evidence="4">
    <location>
        <begin position="1840"/>
        <end position="1952"/>
    </location>
</feature>
<dbReference type="EMBL" id="CAMXCT010000180">
    <property type="protein sequence ID" value="CAI3975096.1"/>
    <property type="molecule type" value="Genomic_DNA"/>
</dbReference>
<dbReference type="SUPFAM" id="SSF101478">
    <property type="entry name" value="ADP-ribosylglycohydrolase"/>
    <property type="match status" value="1"/>
</dbReference>
<keyword evidence="1" id="KW-0460">Magnesium</keyword>
<evidence type="ECO:0000259" key="4">
    <source>
        <dbReference type="PROSITE" id="PS50042"/>
    </source>
</evidence>
<keyword evidence="2" id="KW-0175">Coiled coil</keyword>
<name>A0A9P1FGE3_9DINO</name>
<keyword evidence="7" id="KW-1185">Reference proteome</keyword>
<dbReference type="EMBL" id="CAMXCT020000180">
    <property type="protein sequence ID" value="CAL1128471.1"/>
    <property type="molecule type" value="Genomic_DNA"/>
</dbReference>
<feature type="region of interest" description="Disordered" evidence="3">
    <location>
        <begin position="360"/>
        <end position="391"/>
    </location>
</feature>
<dbReference type="InterPro" id="IPR005502">
    <property type="entry name" value="Ribosyl_crysJ1"/>
</dbReference>
<feature type="binding site" evidence="1">
    <location>
        <position position="539"/>
    </location>
    <ligand>
        <name>Mg(2+)</name>
        <dbReference type="ChEBI" id="CHEBI:18420"/>
        <label>1</label>
    </ligand>
</feature>
<feature type="coiled-coil region" evidence="2">
    <location>
        <begin position="1561"/>
        <end position="1616"/>
    </location>
</feature>
<feature type="compositionally biased region" description="Basic and acidic residues" evidence="3">
    <location>
        <begin position="7"/>
        <end position="21"/>
    </location>
</feature>
<feature type="compositionally biased region" description="Low complexity" evidence="3">
    <location>
        <begin position="983"/>
        <end position="999"/>
    </location>
</feature>
<reference evidence="6" key="2">
    <citation type="submission" date="2024-04" db="EMBL/GenBank/DDBJ databases">
        <authorList>
            <person name="Chen Y."/>
            <person name="Shah S."/>
            <person name="Dougan E. K."/>
            <person name="Thang M."/>
            <person name="Chan C."/>
        </authorList>
    </citation>
    <scope>NUCLEOTIDE SEQUENCE [LARGE SCALE GENOMIC DNA]</scope>
</reference>
<evidence type="ECO:0000313" key="5">
    <source>
        <dbReference type="EMBL" id="CAI3975096.1"/>
    </source>
</evidence>
<proteinExistence type="predicted"/>
<dbReference type="SUPFAM" id="SSF53335">
    <property type="entry name" value="S-adenosyl-L-methionine-dependent methyltransferases"/>
    <property type="match status" value="1"/>
</dbReference>
<sequence length="1952" mass="212691">MPRKPKRTEEWERRADERFEAQADQAVPTSKTTKVSKVTDVVDATVKEEPEKPEKPKAQHRKKCEAVDDILSQNSTVGSLEVLNAWGHGVSQDTDGAKCGGYKDGLGDFVAMDAQEGPSRNEVASLAFGHDSVRGAYEELGAAGFYELKGSSYVNPHEGVLSEAPGFLKQKALLLALQMALDEWQRSRELPLRRSLDLACGSGEATLALEAWLQKKALEAEVEAADPYTFEAFERRLGRSCHRWSFENIAEGIMEQEPIYDLVLCSFALHLLDRSWIACTLSSLARRARFLVVATPHKRPVIEKRFGWEQLEELLHKRVRISPPCNLVQFFVLQGSWCHMPFMSSKRDSAEGLLSRAAQHLVGSPKRESGSRTPPRNEGSEAERVASKAEKVESIAVKGKSDKGDHEKGISFTVDGTLMGLINYMLDGIVPYEQDKEIVQVRRSGSLYRRLDDLNKYTIFQEIPLPLKEKLVQLGIKEDLLNRAMGSMLGMAVGDSLGHPFEFLPVQDRPVGPHFDPNSFEFIDASNAFQLKRGQWTDDAAMGLCMADSLILRRDFDGSDMRLRFWCWWNRGYNNAFRKDPSRSSSVGLGGNIAKSLTDLSHLLPGELPPPAYKAATEDAGNGSLMRFTPVAIYFHSAPVDELLHFARLCSYTTHPGIIAAEACSLLAFLIMRALTRKGAESSMSSKQFLEKTTQEYLKVSGLEKRSGWGYDQMNWLVRSKPVNATERCWDWKSSDLDIAGTLRARGRTYNGYPVSSGYFGSYSLDGMALALWAFYHTTTFDEAVVKSVNLLGDADSHGSITGQLAGAFYGYTSISPKFVEWVTRWDDHEFACRGVLLAHLGAAAAESACPSRSFGIGPADKWATVSDSPKSFRRVCPEHPEVAWSVWDTLPNAGPEQVVGATNRVPQVPLSTSNLCSAGHLPSYAFAFAGIEGTEWKAAPKAAPRRLQGFFPPTETAPAPTEPPTDLAGASMVIAPLPPIGPTDAPEAKAPAPATAAPAPAPPAKPKAPEPTPEPLKPFPGGMSVEDITGDVPALTGDFPAAPTFLPTKPAEPTEPTAPTGTAAPLLQLTTKAPPPALTSATFPTFKVGTSCDQHLSHVAVAAGIPKPQLRLYFAGCGQQPTAVVAVDLRSSSSSAAIGEKLKDWMCQVDAESCSAALKSLEGGKGPKHAKVETMEGLVGKGICTGEGVVSSPDKGAASAEECRLACKAKIEKNAADESFDTCTGFSWDAKGESCMTYGAWPVKKADPLAGPDSSCYSMSVGRRLEVAPQGLSSTNEVNLDFFADLLSGSEGSSHMNIVPAVPNCFESFSWYSISKPIDVPDKTFEIIKYMVRKDAELFRPLAASESKHQVKVLVQPACFQDCSGQLFGACQKQNAMVEKDQAEESKKPVIAEPAYYEPVPQPETRGGTMMLSLMGDAAYSDVFSTQDGVWAWSAVIGAGSLALGFLVTAGCIACCTYRPPQEEVDPNKVMARLLYEGPEGEREVLLQPAAFRLPEPYISRAQIRAMRQTGDRTLPMSNRPPEVAAQAEQAEQELWRRAYQLERERAELLGVPLGEAADKVSWQASFEELRGRNAEAERQRGHPQKEISGTCQELAKKELEAAQAEAEAETIRSDQQMPQLSSPLIAQPILRMGDIIGLPCDEGEHSNAQLVQRLQPGDAERLSQPRLDNQGGSQAEVTVPFRISDGQSPKPHRDLLLPEQGLLDMIATLRAERRYPDVMGDIPVDDAESANDGEIPGGKVLKATKLGPHLKREPLQAGLRLPRSQPKSPQGVDGDALLEQDSARQPRGAALHLDPTRLQYARGMLPFAPRQLPQVGELGQRPPDSEERRWIEAAVRRMFLLLSPANYEALMETFREWKLPASTVIVKQGTPISTGPSLCVLLDGVIDVLHCPTGADASEKVCTYDRCGQCFGELELFYGKPAGHGSGRKLHWATIETRTAATLWTVAPAS</sequence>
<comment type="caution">
    <text evidence="5">The sequence shown here is derived from an EMBL/GenBank/DDBJ whole genome shotgun (WGS) entry which is preliminary data.</text>
</comment>
<evidence type="ECO:0000256" key="3">
    <source>
        <dbReference type="SAM" id="MobiDB-lite"/>
    </source>
</evidence>
<dbReference type="OrthoDB" id="66144at2759"/>
<dbReference type="EMBL" id="CAMXCT030000180">
    <property type="protein sequence ID" value="CAL4762408.1"/>
    <property type="molecule type" value="Genomic_DNA"/>
</dbReference>
<feature type="binding site" evidence="1">
    <location>
        <position position="796"/>
    </location>
    <ligand>
        <name>Mg(2+)</name>
        <dbReference type="ChEBI" id="CHEBI:18420"/>
        <label>1</label>
    </ligand>
</feature>
<dbReference type="SUPFAM" id="SSF51206">
    <property type="entry name" value="cAMP-binding domain-like"/>
    <property type="match status" value="1"/>
</dbReference>
<comment type="cofactor">
    <cofactor evidence="1">
        <name>Mg(2+)</name>
        <dbReference type="ChEBI" id="CHEBI:18420"/>
    </cofactor>
    <text evidence="1">Binds 2 magnesium ions per subunit.</text>
</comment>
<dbReference type="Gene3D" id="1.10.4080.10">
    <property type="entry name" value="ADP-ribosylation/Crystallin J1"/>
    <property type="match status" value="1"/>
</dbReference>
<gene>
    <name evidence="5" type="ORF">C1SCF055_LOCUS3456</name>
</gene>
<dbReference type="GO" id="GO:0046872">
    <property type="term" value="F:metal ion binding"/>
    <property type="evidence" value="ECO:0007669"/>
    <property type="project" value="UniProtKB-KW"/>
</dbReference>
<dbReference type="InterPro" id="IPR018490">
    <property type="entry name" value="cNMP-bd_dom_sf"/>
</dbReference>
<feature type="region of interest" description="Disordered" evidence="3">
    <location>
        <begin position="948"/>
        <end position="1017"/>
    </location>
</feature>
<feature type="region of interest" description="Disordered" evidence="3">
    <location>
        <begin position="1755"/>
        <end position="1777"/>
    </location>
</feature>
<feature type="binding site" evidence="1">
    <location>
        <position position="797"/>
    </location>
    <ligand>
        <name>Mg(2+)</name>
        <dbReference type="ChEBI" id="CHEBI:18420"/>
        <label>1</label>
    </ligand>
</feature>
<dbReference type="PANTHER" id="PTHR16222:SF12">
    <property type="entry name" value="ADP-RIBOSYLGLYCOHYDROLASE-RELATED"/>
    <property type="match status" value="1"/>
</dbReference>
<dbReference type="InterPro" id="IPR000595">
    <property type="entry name" value="cNMP-bd_dom"/>
</dbReference>
<feature type="compositionally biased region" description="Pro residues" evidence="3">
    <location>
        <begin position="1000"/>
        <end position="1017"/>
    </location>
</feature>
<feature type="compositionally biased region" description="Basic and acidic residues" evidence="3">
    <location>
        <begin position="378"/>
        <end position="391"/>
    </location>
</feature>
<accession>A0A9P1FGE3</accession>
<dbReference type="CDD" id="cd00038">
    <property type="entry name" value="CAP_ED"/>
    <property type="match status" value="1"/>
</dbReference>
<dbReference type="Proteomes" id="UP001152797">
    <property type="component" value="Unassembled WGS sequence"/>
</dbReference>
<dbReference type="PANTHER" id="PTHR16222">
    <property type="entry name" value="ADP-RIBOSYLGLYCOHYDROLASE"/>
    <property type="match status" value="1"/>
</dbReference>
<evidence type="ECO:0000313" key="7">
    <source>
        <dbReference type="Proteomes" id="UP001152797"/>
    </source>
</evidence>
<dbReference type="InterPro" id="IPR029063">
    <property type="entry name" value="SAM-dependent_MTases_sf"/>
</dbReference>
<organism evidence="5">
    <name type="scientific">Cladocopium goreaui</name>
    <dbReference type="NCBI Taxonomy" id="2562237"/>
    <lineage>
        <taxon>Eukaryota</taxon>
        <taxon>Sar</taxon>
        <taxon>Alveolata</taxon>
        <taxon>Dinophyceae</taxon>
        <taxon>Suessiales</taxon>
        <taxon>Symbiodiniaceae</taxon>
        <taxon>Cladocopium</taxon>
    </lineage>
</organism>
<feature type="region of interest" description="Disordered" evidence="3">
    <location>
        <begin position="1"/>
        <end position="37"/>
    </location>
</feature>
<evidence type="ECO:0000256" key="2">
    <source>
        <dbReference type="SAM" id="Coils"/>
    </source>
</evidence>
<dbReference type="InterPro" id="IPR050792">
    <property type="entry name" value="ADP-ribosylglycohydrolase"/>
</dbReference>
<evidence type="ECO:0000256" key="1">
    <source>
        <dbReference type="PIRSR" id="PIRSR605502-1"/>
    </source>
</evidence>
<dbReference type="Gene3D" id="2.60.120.10">
    <property type="entry name" value="Jelly Rolls"/>
    <property type="match status" value="1"/>
</dbReference>
<dbReference type="InterPro" id="IPR036705">
    <property type="entry name" value="Ribosyl_crysJ1_sf"/>
</dbReference>
<evidence type="ECO:0000313" key="6">
    <source>
        <dbReference type="EMBL" id="CAL1128471.1"/>
    </source>
</evidence>
<dbReference type="InterPro" id="IPR014710">
    <property type="entry name" value="RmlC-like_jellyroll"/>
</dbReference>
<protein>
    <recommendedName>
        <fullName evidence="4">Cyclic nucleotide-binding domain-containing protein</fullName>
    </recommendedName>
</protein>
<keyword evidence="1" id="KW-0479">Metal-binding</keyword>
<dbReference type="PROSITE" id="PS50042">
    <property type="entry name" value="CNMP_BINDING_3"/>
    <property type="match status" value="1"/>
</dbReference>
<feature type="binding site" evidence="1">
    <location>
        <position position="537"/>
    </location>
    <ligand>
        <name>Mg(2+)</name>
        <dbReference type="ChEBI" id="CHEBI:18420"/>
        <label>1</label>
    </ligand>
</feature>
<feature type="compositionally biased region" description="Low complexity" evidence="3">
    <location>
        <begin position="26"/>
        <end position="37"/>
    </location>
</feature>